<protein>
    <submittedName>
        <fullName evidence="8">SARP family transcriptional regulator</fullName>
    </submittedName>
</protein>
<gene>
    <name evidence="8" type="ORF">Sru01_44980</name>
</gene>
<feature type="compositionally biased region" description="Basic and acidic residues" evidence="6">
    <location>
        <begin position="719"/>
        <end position="734"/>
    </location>
</feature>
<accession>A0A919R6W0</accession>
<feature type="region of interest" description="Disordered" evidence="6">
    <location>
        <begin position="714"/>
        <end position="761"/>
    </location>
</feature>
<feature type="region of interest" description="Disordered" evidence="6">
    <location>
        <begin position="610"/>
        <end position="631"/>
    </location>
</feature>
<dbReference type="GO" id="GO:0003677">
    <property type="term" value="F:DNA binding"/>
    <property type="evidence" value="ECO:0007669"/>
    <property type="project" value="UniProtKB-UniRule"/>
</dbReference>
<dbReference type="InterPro" id="IPR011990">
    <property type="entry name" value="TPR-like_helical_dom_sf"/>
</dbReference>
<dbReference type="PRINTS" id="PR00364">
    <property type="entry name" value="DISEASERSIST"/>
</dbReference>
<comment type="similarity">
    <text evidence="1">Belongs to the AfsR/DnrI/RedD regulatory family.</text>
</comment>
<keyword evidence="9" id="KW-1185">Reference proteome</keyword>
<evidence type="ECO:0000256" key="1">
    <source>
        <dbReference type="ARBA" id="ARBA00005820"/>
    </source>
</evidence>
<name>A0A919R6W0_9ACTN</name>
<dbReference type="InterPro" id="IPR005158">
    <property type="entry name" value="BTAD"/>
</dbReference>
<dbReference type="Pfam" id="PF05729">
    <property type="entry name" value="NACHT"/>
    <property type="match status" value="1"/>
</dbReference>
<keyword evidence="4" id="KW-0804">Transcription</keyword>
<feature type="DNA-binding region" description="OmpR/PhoB-type" evidence="5">
    <location>
        <begin position="1"/>
        <end position="84"/>
    </location>
</feature>
<dbReference type="EMBL" id="BOOU01000059">
    <property type="protein sequence ID" value="GII79516.1"/>
    <property type="molecule type" value="Genomic_DNA"/>
</dbReference>
<dbReference type="PANTHER" id="PTHR35807">
    <property type="entry name" value="TRANSCRIPTIONAL REGULATOR REDD-RELATED"/>
    <property type="match status" value="1"/>
</dbReference>
<dbReference type="Gene3D" id="1.10.10.10">
    <property type="entry name" value="Winged helix-like DNA-binding domain superfamily/Winged helix DNA-binding domain"/>
    <property type="match status" value="1"/>
</dbReference>
<dbReference type="InterPro" id="IPR016032">
    <property type="entry name" value="Sig_transdc_resp-reg_C-effctor"/>
</dbReference>
<dbReference type="PROSITE" id="PS51755">
    <property type="entry name" value="OMPR_PHOB"/>
    <property type="match status" value="1"/>
</dbReference>
<dbReference type="CDD" id="cd15831">
    <property type="entry name" value="BTAD"/>
    <property type="match status" value="1"/>
</dbReference>
<dbReference type="Pfam" id="PF03704">
    <property type="entry name" value="BTAD"/>
    <property type="match status" value="1"/>
</dbReference>
<dbReference type="Proteomes" id="UP000655287">
    <property type="component" value="Unassembled WGS sequence"/>
</dbReference>
<organism evidence="8 9">
    <name type="scientific">Sphaerisporangium rufum</name>
    <dbReference type="NCBI Taxonomy" id="1381558"/>
    <lineage>
        <taxon>Bacteria</taxon>
        <taxon>Bacillati</taxon>
        <taxon>Actinomycetota</taxon>
        <taxon>Actinomycetes</taxon>
        <taxon>Streptosporangiales</taxon>
        <taxon>Streptosporangiaceae</taxon>
        <taxon>Sphaerisporangium</taxon>
    </lineage>
</organism>
<dbReference type="SUPFAM" id="SSF48452">
    <property type="entry name" value="TPR-like"/>
    <property type="match status" value="1"/>
</dbReference>
<evidence type="ECO:0000256" key="2">
    <source>
        <dbReference type="ARBA" id="ARBA00023015"/>
    </source>
</evidence>
<sequence length="761" mass="82617">MEVRHRGRPVELGHARQRTVLALLLVEPGVVHPTGHLIDLVWDGAPPPTAHNVLYGYIGRLRRCLAGIPDVALGRRSGGYVLDLDRDLVDLHRFERLLGESRDRAGDAEISATIRAALRLWRGRPFAGLDCRRLAAVAVAAERDRLAALRRCHELELRLGRHHELVAELELLAEEHPTDEITVRHLMIALERSERRAEALDRYARTRRILAEQLGIGPSGELERTYLTILRADPLREPRTAAALAGPAAPPRPAQLPAGPRCFAGRDDELRALDRLVGGDAAARVVVMQGLPGVGKTALALHCAHRLAAGHPDGQLYLDLRGYDEERPPLPPADALATLLRSLNVPPHRLPAEPGELSALFRSVTAGRRLLLLLDNAATADQVRPLLPGSASCLVLVTSRTRLTGLVAQDGAAMLSVRPLTAAHSVALLRAVLGDRPVEREPRATRALVELCAGLPLALRIVAANVSATAGRGLAGAVEDLASSDRLTALATDDEGLAIQRAFDMSYRVLDEASRELYRTLGLLVGPDFTVRHAAVLADLPEPRTRALLSRLQAANMIEQHTDGRYRLHDLLRLFALQRLREQEAPDRAAAARDRLLSWYLDTSGAAASALRTGTGRPRPAAGGPRDGRPAVPTVSDALLWFERERANLLATVHECADHGPYEAAWRIADTMGGYFRVRPFGGDWLAAAEAGLTAARRAGDRNAIASMRLSLARARRHAGQDEAARRHDPEAPRPRSRPPEPPGPVETVVPGPASGYLSRP</sequence>
<evidence type="ECO:0000256" key="5">
    <source>
        <dbReference type="PROSITE-ProRule" id="PRU01091"/>
    </source>
</evidence>
<comment type="caution">
    <text evidence="8">The sequence shown here is derived from an EMBL/GenBank/DDBJ whole genome shotgun (WGS) entry which is preliminary data.</text>
</comment>
<dbReference type="GO" id="GO:0043531">
    <property type="term" value="F:ADP binding"/>
    <property type="evidence" value="ECO:0007669"/>
    <property type="project" value="InterPro"/>
</dbReference>
<dbReference type="InterPro" id="IPR007111">
    <property type="entry name" value="NACHT_NTPase"/>
</dbReference>
<feature type="compositionally biased region" description="Low complexity" evidence="6">
    <location>
        <begin position="612"/>
        <end position="624"/>
    </location>
</feature>
<reference evidence="8" key="1">
    <citation type="submission" date="2021-01" db="EMBL/GenBank/DDBJ databases">
        <title>Whole genome shotgun sequence of Sphaerisporangium rufum NBRC 109079.</title>
        <authorList>
            <person name="Komaki H."/>
            <person name="Tamura T."/>
        </authorList>
    </citation>
    <scope>NUCLEOTIDE SEQUENCE</scope>
    <source>
        <strain evidence="8">NBRC 109079</strain>
    </source>
</reference>
<evidence type="ECO:0000313" key="9">
    <source>
        <dbReference type="Proteomes" id="UP000655287"/>
    </source>
</evidence>
<dbReference type="GO" id="GO:0000160">
    <property type="term" value="P:phosphorelay signal transduction system"/>
    <property type="evidence" value="ECO:0007669"/>
    <property type="project" value="InterPro"/>
</dbReference>
<feature type="domain" description="OmpR/PhoB-type" evidence="7">
    <location>
        <begin position="1"/>
        <end position="84"/>
    </location>
</feature>
<evidence type="ECO:0000256" key="6">
    <source>
        <dbReference type="SAM" id="MobiDB-lite"/>
    </source>
</evidence>
<dbReference type="Gene3D" id="1.25.40.10">
    <property type="entry name" value="Tetratricopeptide repeat domain"/>
    <property type="match status" value="1"/>
</dbReference>
<dbReference type="SMART" id="SM00862">
    <property type="entry name" value="Trans_reg_C"/>
    <property type="match status" value="1"/>
</dbReference>
<dbReference type="SUPFAM" id="SSF52540">
    <property type="entry name" value="P-loop containing nucleoside triphosphate hydrolases"/>
    <property type="match status" value="1"/>
</dbReference>
<evidence type="ECO:0000259" key="7">
    <source>
        <dbReference type="PROSITE" id="PS51755"/>
    </source>
</evidence>
<dbReference type="RefSeq" id="WP_203989560.1">
    <property type="nucleotide sequence ID" value="NZ_BOOU01000059.1"/>
</dbReference>
<dbReference type="PANTHER" id="PTHR35807:SF1">
    <property type="entry name" value="TRANSCRIPTIONAL REGULATOR REDD"/>
    <property type="match status" value="1"/>
</dbReference>
<dbReference type="InterPro" id="IPR051677">
    <property type="entry name" value="AfsR-DnrI-RedD_regulator"/>
</dbReference>
<dbReference type="AlphaFoldDB" id="A0A919R6W0"/>
<keyword evidence="2" id="KW-0805">Transcription regulation</keyword>
<evidence type="ECO:0000313" key="8">
    <source>
        <dbReference type="EMBL" id="GII79516.1"/>
    </source>
</evidence>
<evidence type="ECO:0000256" key="3">
    <source>
        <dbReference type="ARBA" id="ARBA00023125"/>
    </source>
</evidence>
<dbReference type="InterPro" id="IPR001867">
    <property type="entry name" value="OmpR/PhoB-type_DNA-bd"/>
</dbReference>
<proteinExistence type="inferred from homology"/>
<keyword evidence="3 5" id="KW-0238">DNA-binding</keyword>
<dbReference type="InterPro" id="IPR027417">
    <property type="entry name" value="P-loop_NTPase"/>
</dbReference>
<dbReference type="GO" id="GO:0006355">
    <property type="term" value="P:regulation of DNA-templated transcription"/>
    <property type="evidence" value="ECO:0007669"/>
    <property type="project" value="InterPro"/>
</dbReference>
<dbReference type="SUPFAM" id="SSF46894">
    <property type="entry name" value="C-terminal effector domain of the bipartite response regulators"/>
    <property type="match status" value="1"/>
</dbReference>
<dbReference type="Gene3D" id="3.40.50.300">
    <property type="entry name" value="P-loop containing nucleotide triphosphate hydrolases"/>
    <property type="match status" value="1"/>
</dbReference>
<evidence type="ECO:0000256" key="4">
    <source>
        <dbReference type="ARBA" id="ARBA00023163"/>
    </source>
</evidence>
<dbReference type="InterPro" id="IPR036388">
    <property type="entry name" value="WH-like_DNA-bd_sf"/>
</dbReference>
<dbReference type="SMART" id="SM01043">
    <property type="entry name" value="BTAD"/>
    <property type="match status" value="1"/>
</dbReference>